<organism evidence="7 8">
    <name type="scientific">Saccharothrix mutabilis subsp. mutabilis</name>
    <dbReference type="NCBI Taxonomy" id="66855"/>
    <lineage>
        <taxon>Bacteria</taxon>
        <taxon>Bacillati</taxon>
        <taxon>Actinomycetota</taxon>
        <taxon>Actinomycetes</taxon>
        <taxon>Pseudonocardiales</taxon>
        <taxon>Pseudonocardiaceae</taxon>
        <taxon>Saccharothrix</taxon>
    </lineage>
</organism>
<dbReference type="InterPro" id="IPR000064">
    <property type="entry name" value="NLP_P60_dom"/>
</dbReference>
<evidence type="ECO:0000256" key="4">
    <source>
        <dbReference type="ARBA" id="ARBA00022801"/>
    </source>
</evidence>
<evidence type="ECO:0000256" key="1">
    <source>
        <dbReference type="ARBA" id="ARBA00007074"/>
    </source>
</evidence>
<comment type="caution">
    <text evidence="7">The sequence shown here is derived from an EMBL/GenBank/DDBJ whole genome shotgun (WGS) entry which is preliminary data.</text>
</comment>
<sequence>MSVRVARLANLGGMERTLRTTLLVAVTALVAVLFTTPASASVPDGPITRSEVLTRSQSWIDARVPYSQQGSYTNQYGTYRRDCSGYVSMAWHLSTSRWTGNLGEVMHDIPRGDLKPGDALFRHDPAGVQHVALFVGWDDNAMTRPIVREEYQPGRVAEQRVWSASYANTFEPKRYNNIVDDGTHGRPRADHVGDVSGDGYADLLGLKSDGTLHYFPNNINGNADGKPFTSSAQVGVGFGPFRWVRSADVSGDGYADLVGVQSDGSLHYLPNNINTNPEGRPYGDSINIGSGFQVFSDILLADVSGDGYADLLARKSDGTLHYFPNNMNSNPGGRPFTTSTQVGVGFEAFTMLRAGDVSGDGYADLIGVQADGSLHYLPNNINSNPGGKPYGDSINIGSGFQVFDEIVTGDVSGDGYADLMARKSDGTLHYFPNNINSNAGGRPFTTSSQIGVGFDVFIEIV</sequence>
<dbReference type="PANTHER" id="PTHR44103">
    <property type="entry name" value="PROPROTEIN CONVERTASE P"/>
    <property type="match status" value="1"/>
</dbReference>
<evidence type="ECO:0000259" key="6">
    <source>
        <dbReference type="Pfam" id="PF00877"/>
    </source>
</evidence>
<keyword evidence="8" id="KW-1185">Reference proteome</keyword>
<feature type="domain" description="NlpC/P60" evidence="6">
    <location>
        <begin position="64"/>
        <end position="137"/>
    </location>
</feature>
<keyword evidence="2" id="KW-0645">Protease</keyword>
<dbReference type="EMBL" id="BAAABU010000001">
    <property type="protein sequence ID" value="GAA0209071.1"/>
    <property type="molecule type" value="Genomic_DNA"/>
</dbReference>
<dbReference type="InterPro" id="IPR028994">
    <property type="entry name" value="Integrin_alpha_N"/>
</dbReference>
<gene>
    <name evidence="7" type="ORF">GCM10010492_03430</name>
</gene>
<dbReference type="InterPro" id="IPR013517">
    <property type="entry name" value="FG-GAP"/>
</dbReference>
<dbReference type="SUPFAM" id="SSF54001">
    <property type="entry name" value="Cysteine proteinases"/>
    <property type="match status" value="1"/>
</dbReference>
<dbReference type="Pfam" id="PF13517">
    <property type="entry name" value="FG-GAP_3"/>
    <property type="match status" value="2"/>
</dbReference>
<accession>A0ABP3CLS2</accession>
<name>A0ABP3CLS2_9PSEU</name>
<protein>
    <recommendedName>
        <fullName evidence="6">NlpC/P60 domain-containing protein</fullName>
    </recommendedName>
</protein>
<evidence type="ECO:0000256" key="3">
    <source>
        <dbReference type="ARBA" id="ARBA00022729"/>
    </source>
</evidence>
<keyword evidence="4" id="KW-0378">Hydrolase</keyword>
<proteinExistence type="inferred from homology"/>
<evidence type="ECO:0000313" key="8">
    <source>
        <dbReference type="Proteomes" id="UP001500416"/>
    </source>
</evidence>
<dbReference type="InterPro" id="IPR038765">
    <property type="entry name" value="Papain-like_cys_pep_sf"/>
</dbReference>
<evidence type="ECO:0000256" key="5">
    <source>
        <dbReference type="ARBA" id="ARBA00022807"/>
    </source>
</evidence>
<dbReference type="Pfam" id="PF00877">
    <property type="entry name" value="NLPC_P60"/>
    <property type="match status" value="1"/>
</dbReference>
<dbReference type="Gene3D" id="3.90.1720.10">
    <property type="entry name" value="endopeptidase domain like (from Nostoc punctiforme)"/>
    <property type="match status" value="1"/>
</dbReference>
<dbReference type="Proteomes" id="UP001500416">
    <property type="component" value="Unassembled WGS sequence"/>
</dbReference>
<evidence type="ECO:0000313" key="7">
    <source>
        <dbReference type="EMBL" id="GAA0209071.1"/>
    </source>
</evidence>
<keyword evidence="3" id="KW-0732">Signal</keyword>
<dbReference type="PANTHER" id="PTHR44103:SF1">
    <property type="entry name" value="PROPROTEIN CONVERTASE P"/>
    <property type="match status" value="1"/>
</dbReference>
<dbReference type="Gene3D" id="2.130.10.130">
    <property type="entry name" value="Integrin alpha, N-terminal"/>
    <property type="match status" value="1"/>
</dbReference>
<keyword evidence="5" id="KW-0788">Thiol protease</keyword>
<evidence type="ECO:0000256" key="2">
    <source>
        <dbReference type="ARBA" id="ARBA00022670"/>
    </source>
</evidence>
<reference evidence="8" key="1">
    <citation type="journal article" date="2019" name="Int. J. Syst. Evol. Microbiol.">
        <title>The Global Catalogue of Microorganisms (GCM) 10K type strain sequencing project: providing services to taxonomists for standard genome sequencing and annotation.</title>
        <authorList>
            <consortium name="The Broad Institute Genomics Platform"/>
            <consortium name="The Broad Institute Genome Sequencing Center for Infectious Disease"/>
            <person name="Wu L."/>
            <person name="Ma J."/>
        </authorList>
    </citation>
    <scope>NUCLEOTIDE SEQUENCE [LARGE SCALE GENOMIC DNA]</scope>
    <source>
        <strain evidence="8">JCM 3380</strain>
    </source>
</reference>
<comment type="similarity">
    <text evidence="1">Belongs to the peptidase C40 family.</text>
</comment>
<dbReference type="SUPFAM" id="SSF69318">
    <property type="entry name" value="Integrin alpha N-terminal domain"/>
    <property type="match status" value="1"/>
</dbReference>